<protein>
    <submittedName>
        <fullName evidence="2">Uncharacterized protein</fullName>
    </submittedName>
</protein>
<evidence type="ECO:0000313" key="2">
    <source>
        <dbReference type="EMBL" id="KPA73213.1"/>
    </source>
</evidence>
<dbReference type="VEuPathDB" id="TriTrypDB:LpyrH10_39_0170"/>
<feature type="region of interest" description="Disordered" evidence="1">
    <location>
        <begin position="1"/>
        <end position="23"/>
    </location>
</feature>
<sequence>MSKTANADQAAQVPLPAEALESSAVSTVTSATITSSTPSTDDIAVRIARLKALRESKVLTPEEYKWASERVLLSGLALPEKAAERDAKAPQERSTESVALASFQAFLEKTREAKVTPWKEDAEAAATQLKQLSAVLGSEEGDTQAKRNFKHMARAGNLTATEVLVLKYLCWLPTSDTVGNLSWPCCCKSLRNKGWRSLAGACSNR</sequence>
<keyword evidence="3" id="KW-1185">Reference proteome</keyword>
<dbReference type="Proteomes" id="UP000037923">
    <property type="component" value="Unassembled WGS sequence"/>
</dbReference>
<organism evidence="2 3">
    <name type="scientific">Leptomonas pyrrhocoris</name>
    <name type="common">Firebug parasite</name>
    <dbReference type="NCBI Taxonomy" id="157538"/>
    <lineage>
        <taxon>Eukaryota</taxon>
        <taxon>Discoba</taxon>
        <taxon>Euglenozoa</taxon>
        <taxon>Kinetoplastea</taxon>
        <taxon>Metakinetoplastina</taxon>
        <taxon>Trypanosomatida</taxon>
        <taxon>Trypanosomatidae</taxon>
        <taxon>Leishmaniinae</taxon>
        <taxon>Leptomonas</taxon>
    </lineage>
</organism>
<dbReference type="GeneID" id="26910319"/>
<dbReference type="RefSeq" id="XP_015651652.1">
    <property type="nucleotide sequence ID" value="XM_015809762.1"/>
</dbReference>
<reference evidence="2 3" key="1">
    <citation type="submission" date="2015-07" db="EMBL/GenBank/DDBJ databases">
        <title>High-quality genome of monoxenous trypanosomatid Leptomonas pyrrhocoris.</title>
        <authorList>
            <person name="Flegontov P."/>
            <person name="Butenko A."/>
            <person name="Firsov S."/>
            <person name="Vlcek C."/>
            <person name="Logacheva M.D."/>
            <person name="Field M."/>
            <person name="Filatov D."/>
            <person name="Flegontova O."/>
            <person name="Gerasimov E."/>
            <person name="Jackson A.P."/>
            <person name="Kelly S."/>
            <person name="Opperdoes F."/>
            <person name="O'Reilly A."/>
            <person name="Votypka J."/>
            <person name="Yurchenko V."/>
            <person name="Lukes J."/>
        </authorList>
    </citation>
    <scope>NUCLEOTIDE SEQUENCE [LARGE SCALE GENOMIC DNA]</scope>
    <source>
        <strain evidence="2">H10</strain>
    </source>
</reference>
<dbReference type="AlphaFoldDB" id="A0A0M9FPB1"/>
<dbReference type="EMBL" id="LGTL01000039">
    <property type="protein sequence ID" value="KPA73214.1"/>
    <property type="molecule type" value="Genomic_DNA"/>
</dbReference>
<evidence type="ECO:0000256" key="1">
    <source>
        <dbReference type="SAM" id="MobiDB-lite"/>
    </source>
</evidence>
<name>A0A0M9FPB1_LEPPY</name>
<dbReference type="EMBL" id="LGTL01000039">
    <property type="protein sequence ID" value="KPA73213.1"/>
    <property type="molecule type" value="Genomic_DNA"/>
</dbReference>
<evidence type="ECO:0000313" key="3">
    <source>
        <dbReference type="Proteomes" id="UP000037923"/>
    </source>
</evidence>
<proteinExistence type="predicted"/>
<gene>
    <name evidence="2" type="ORF">ABB37_10039</name>
</gene>
<comment type="caution">
    <text evidence="2">The sequence shown here is derived from an EMBL/GenBank/DDBJ whole genome shotgun (WGS) entry which is preliminary data.</text>
</comment>
<accession>A0A0M9FPB1</accession>
<dbReference type="RefSeq" id="XP_015651653.1">
    <property type="nucleotide sequence ID" value="XM_015809763.1"/>
</dbReference>